<dbReference type="PANTHER" id="PTHR43297:SF14">
    <property type="entry name" value="ATPASE AAA-TYPE CORE DOMAIN-CONTAINING PROTEIN"/>
    <property type="match status" value="1"/>
</dbReference>
<evidence type="ECO:0000256" key="1">
    <source>
        <dbReference type="ARBA" id="ARBA00004202"/>
    </source>
</evidence>
<evidence type="ECO:0000256" key="6">
    <source>
        <dbReference type="ARBA" id="ARBA00022741"/>
    </source>
</evidence>
<sequence length="342" mass="37373">MAEDSAVIDERRISGTTIAEKDTMLTVTGLKTYFFTNKGVIPAVDDVSFTVKKGRIVGIVGESGCGKSMTALSLMGLVPAPAGRIVAGSIILDGKNLVNLTEKEMCQVRGNEMSMIFQEPMTSLNPVYTVGKQVMEAAILHQQLGKAEAKEKALEMFKLVGIPEPQKRLDAYPHQLSGGLRQRVMIAMALCCRPKLLLADEPTTALDVTVQAQILQLMKKLQTELDSAIVLITHDMGVVAEVCDDVAIMYAGKIVEQANVFELFDNGLHPYTAGLLKALPTFRKNGERLYNIPGMLPNLLQLPMGCRFFPRCEQASAICAEQEPDLVEVGQGHFVRCVKYRG</sequence>
<dbReference type="AlphaFoldDB" id="A0A0U1KS98"/>
<dbReference type="InterPro" id="IPR050388">
    <property type="entry name" value="ABC_Ni/Peptide_Import"/>
</dbReference>
<evidence type="ECO:0000313" key="11">
    <source>
        <dbReference type="EMBL" id="CQR70282.1"/>
    </source>
</evidence>
<dbReference type="PANTHER" id="PTHR43297">
    <property type="entry name" value="OLIGOPEPTIDE TRANSPORT ATP-BINDING PROTEIN APPD"/>
    <property type="match status" value="1"/>
</dbReference>
<dbReference type="Pfam" id="PF00005">
    <property type="entry name" value="ABC_tran"/>
    <property type="match status" value="1"/>
</dbReference>
<comment type="subcellular location">
    <subcellularLocation>
        <location evidence="1">Cell membrane</location>
        <topology evidence="1">Peripheral membrane protein</topology>
    </subcellularLocation>
</comment>
<evidence type="ECO:0000256" key="5">
    <source>
        <dbReference type="ARBA" id="ARBA00022519"/>
    </source>
</evidence>
<evidence type="ECO:0000256" key="8">
    <source>
        <dbReference type="ARBA" id="ARBA00022967"/>
    </source>
</evidence>
<evidence type="ECO:0000256" key="4">
    <source>
        <dbReference type="ARBA" id="ARBA00022475"/>
    </source>
</evidence>
<dbReference type="SMART" id="SM00382">
    <property type="entry name" value="AAA"/>
    <property type="match status" value="1"/>
</dbReference>
<keyword evidence="4" id="KW-1003">Cell membrane</keyword>
<evidence type="ECO:0000256" key="3">
    <source>
        <dbReference type="ARBA" id="ARBA00022448"/>
    </source>
</evidence>
<dbReference type="Pfam" id="PF08352">
    <property type="entry name" value="oligo_HPY"/>
    <property type="match status" value="1"/>
</dbReference>
<keyword evidence="9" id="KW-0472">Membrane</keyword>
<reference evidence="12" key="1">
    <citation type="submission" date="2015-03" db="EMBL/GenBank/DDBJ databases">
        <authorList>
            <person name="Nijsse Bart"/>
        </authorList>
    </citation>
    <scope>NUCLEOTIDE SEQUENCE [LARGE SCALE GENOMIC DNA]</scope>
</reference>
<organism evidence="11 12">
    <name type="scientific">Sporomusa ovata</name>
    <dbReference type="NCBI Taxonomy" id="2378"/>
    <lineage>
        <taxon>Bacteria</taxon>
        <taxon>Bacillati</taxon>
        <taxon>Bacillota</taxon>
        <taxon>Negativicutes</taxon>
        <taxon>Selenomonadales</taxon>
        <taxon>Sporomusaceae</taxon>
        <taxon>Sporomusa</taxon>
    </lineage>
</organism>
<evidence type="ECO:0000256" key="9">
    <source>
        <dbReference type="ARBA" id="ARBA00023136"/>
    </source>
</evidence>
<dbReference type="Gene3D" id="3.40.50.300">
    <property type="entry name" value="P-loop containing nucleotide triphosphate hydrolases"/>
    <property type="match status" value="1"/>
</dbReference>
<keyword evidence="3" id="KW-0813">Transport</keyword>
<dbReference type="InterPro" id="IPR003593">
    <property type="entry name" value="AAA+_ATPase"/>
</dbReference>
<dbReference type="FunFam" id="3.40.50.300:FF:000016">
    <property type="entry name" value="Oligopeptide ABC transporter ATP-binding component"/>
    <property type="match status" value="1"/>
</dbReference>
<evidence type="ECO:0000256" key="7">
    <source>
        <dbReference type="ARBA" id="ARBA00022840"/>
    </source>
</evidence>
<keyword evidence="8" id="KW-1278">Translocase</keyword>
<dbReference type="GO" id="GO:0016887">
    <property type="term" value="F:ATP hydrolysis activity"/>
    <property type="evidence" value="ECO:0007669"/>
    <property type="project" value="InterPro"/>
</dbReference>
<proteinExistence type="inferred from homology"/>
<dbReference type="PROSITE" id="PS50893">
    <property type="entry name" value="ABC_TRANSPORTER_2"/>
    <property type="match status" value="1"/>
</dbReference>
<dbReference type="GO" id="GO:0015833">
    <property type="term" value="P:peptide transport"/>
    <property type="evidence" value="ECO:0007669"/>
    <property type="project" value="InterPro"/>
</dbReference>
<evidence type="ECO:0000313" key="12">
    <source>
        <dbReference type="Proteomes" id="UP000049855"/>
    </source>
</evidence>
<keyword evidence="12" id="KW-1185">Reference proteome</keyword>
<dbReference type="EMBL" id="CTRP01000003">
    <property type="protein sequence ID" value="CQR70282.1"/>
    <property type="molecule type" value="Genomic_DNA"/>
</dbReference>
<protein>
    <submittedName>
        <fullName evidence="11">Oligopeptide transport ATP-binding protein OppD (TC 3.A.1.5.1)</fullName>
    </submittedName>
</protein>
<keyword evidence="6" id="KW-0547">Nucleotide-binding</keyword>
<dbReference type="InterPro" id="IPR027417">
    <property type="entry name" value="P-loop_NTPase"/>
</dbReference>
<dbReference type="SUPFAM" id="SSF52540">
    <property type="entry name" value="P-loop containing nucleoside triphosphate hydrolases"/>
    <property type="match status" value="1"/>
</dbReference>
<comment type="similarity">
    <text evidence="2">Belongs to the ABC transporter superfamily.</text>
</comment>
<accession>A0A0U1KS98</accession>
<dbReference type="NCBIfam" id="TIGR01727">
    <property type="entry name" value="oligo_HPY"/>
    <property type="match status" value="1"/>
</dbReference>
<dbReference type="CDD" id="cd03257">
    <property type="entry name" value="ABC_NikE_OppD_transporters"/>
    <property type="match status" value="1"/>
</dbReference>
<dbReference type="GO" id="GO:0005524">
    <property type="term" value="F:ATP binding"/>
    <property type="evidence" value="ECO:0007669"/>
    <property type="project" value="UniProtKB-KW"/>
</dbReference>
<dbReference type="GO" id="GO:0005886">
    <property type="term" value="C:plasma membrane"/>
    <property type="evidence" value="ECO:0007669"/>
    <property type="project" value="UniProtKB-SubCell"/>
</dbReference>
<gene>
    <name evidence="11" type="ORF">SpAn4DRAFT_1251</name>
</gene>
<evidence type="ECO:0000259" key="10">
    <source>
        <dbReference type="PROSITE" id="PS50893"/>
    </source>
</evidence>
<dbReference type="InterPro" id="IPR013563">
    <property type="entry name" value="Oligopep_ABC_C"/>
</dbReference>
<dbReference type="Proteomes" id="UP000049855">
    <property type="component" value="Unassembled WGS sequence"/>
</dbReference>
<dbReference type="InterPro" id="IPR003439">
    <property type="entry name" value="ABC_transporter-like_ATP-bd"/>
</dbReference>
<keyword evidence="5" id="KW-0997">Cell inner membrane</keyword>
<name>A0A0U1KS98_9FIRM</name>
<keyword evidence="7 11" id="KW-0067">ATP-binding</keyword>
<evidence type="ECO:0000256" key="2">
    <source>
        <dbReference type="ARBA" id="ARBA00005417"/>
    </source>
</evidence>
<feature type="domain" description="ABC transporter" evidence="10">
    <location>
        <begin position="28"/>
        <end position="276"/>
    </location>
</feature>